<comment type="function">
    <text evidence="2 15">This enzyme scavenges exogenous and endogenous cytidine and 2'-deoxycytidine for UMP synthesis.</text>
</comment>
<dbReference type="Pfam" id="PF00383">
    <property type="entry name" value="dCMP_cyt_deam_1"/>
    <property type="match status" value="1"/>
</dbReference>
<gene>
    <name evidence="17" type="ORF">AMK68_01025</name>
</gene>
<dbReference type="InterPro" id="IPR050202">
    <property type="entry name" value="Cyt/Deoxycyt_deaminase"/>
</dbReference>
<evidence type="ECO:0000259" key="16">
    <source>
        <dbReference type="PROSITE" id="PS51747"/>
    </source>
</evidence>
<evidence type="ECO:0000256" key="9">
    <source>
        <dbReference type="ARBA" id="ARBA00032005"/>
    </source>
</evidence>
<comment type="caution">
    <text evidence="17">The sequence shown here is derived from an EMBL/GenBank/DDBJ whole genome shotgun (WGS) entry which is preliminary data.</text>
</comment>
<dbReference type="EMBL" id="LIZY01000014">
    <property type="protein sequence ID" value="KPJ64649.1"/>
    <property type="molecule type" value="Genomic_DNA"/>
</dbReference>
<dbReference type="GO" id="GO:0008270">
    <property type="term" value="F:zinc ion binding"/>
    <property type="evidence" value="ECO:0007669"/>
    <property type="project" value="UniProtKB-UniRule"/>
</dbReference>
<dbReference type="SUPFAM" id="SSF53927">
    <property type="entry name" value="Cytidine deaminase-like"/>
    <property type="match status" value="1"/>
</dbReference>
<keyword evidence="6 14" id="KW-0479">Metal-binding</keyword>
<keyword evidence="7 15" id="KW-0378">Hydrolase</keyword>
<dbReference type="PANTHER" id="PTHR11644:SF2">
    <property type="entry name" value="CYTIDINE DEAMINASE"/>
    <property type="match status" value="1"/>
</dbReference>
<dbReference type="InterPro" id="IPR002125">
    <property type="entry name" value="CMP_dCMP_dom"/>
</dbReference>
<feature type="binding site" evidence="14">
    <location>
        <position position="94"/>
    </location>
    <ligand>
        <name>Zn(2+)</name>
        <dbReference type="ChEBI" id="CHEBI:29105"/>
        <note>catalytic</note>
    </ligand>
</feature>
<evidence type="ECO:0000256" key="14">
    <source>
        <dbReference type="PIRSR" id="PIRSR606262-3"/>
    </source>
</evidence>
<dbReference type="FunFam" id="3.40.140.10:FF:000008">
    <property type="entry name" value="Cytidine deaminase"/>
    <property type="match status" value="1"/>
</dbReference>
<sequence>MTAHDNDALPWERLIEAARQAYQRAYAPYSGRRVGAALLGASGAIHSGCNVENASYGLTVCAERSAVSRAVGEGEREFKAIVVANDGGDIMMPCGACRQVLLEFTPDIQVCCVDRDGRTVRARLGELLPEPFPSRR</sequence>
<name>A0A0S7XRH0_9BACT</name>
<dbReference type="EC" id="3.5.4.5" evidence="4 15"/>
<evidence type="ECO:0000313" key="17">
    <source>
        <dbReference type="EMBL" id="KPJ64649.1"/>
    </source>
</evidence>
<comment type="cofactor">
    <cofactor evidence="1 14 15">
        <name>Zn(2+)</name>
        <dbReference type="ChEBI" id="CHEBI:29105"/>
    </cofactor>
</comment>
<dbReference type="PATRIC" id="fig|1704032.3.peg.1108"/>
<evidence type="ECO:0000256" key="13">
    <source>
        <dbReference type="PIRSR" id="PIRSR606262-2"/>
    </source>
</evidence>
<feature type="domain" description="CMP/dCMP-type deaminase" evidence="16">
    <location>
        <begin position="9"/>
        <end position="127"/>
    </location>
</feature>
<dbReference type="Gene3D" id="3.40.140.10">
    <property type="entry name" value="Cytidine Deaminase, domain 2"/>
    <property type="match status" value="1"/>
</dbReference>
<feature type="binding site" evidence="13">
    <location>
        <begin position="50"/>
        <end position="56"/>
    </location>
    <ligand>
        <name>substrate</name>
    </ligand>
</feature>
<evidence type="ECO:0000256" key="11">
    <source>
        <dbReference type="ARBA" id="ARBA00049558"/>
    </source>
</evidence>
<keyword evidence="8 14" id="KW-0862">Zinc</keyword>
<evidence type="ECO:0000256" key="12">
    <source>
        <dbReference type="PIRSR" id="PIRSR606262-1"/>
    </source>
</evidence>
<dbReference type="PANTHER" id="PTHR11644">
    <property type="entry name" value="CYTIDINE DEAMINASE"/>
    <property type="match status" value="1"/>
</dbReference>
<comment type="catalytic activity">
    <reaction evidence="11 15">
        <text>cytidine + H2O + H(+) = uridine + NH4(+)</text>
        <dbReference type="Rhea" id="RHEA:16069"/>
        <dbReference type="ChEBI" id="CHEBI:15377"/>
        <dbReference type="ChEBI" id="CHEBI:15378"/>
        <dbReference type="ChEBI" id="CHEBI:16704"/>
        <dbReference type="ChEBI" id="CHEBI:17562"/>
        <dbReference type="ChEBI" id="CHEBI:28938"/>
        <dbReference type="EC" id="3.5.4.5"/>
    </reaction>
</comment>
<evidence type="ECO:0000256" key="15">
    <source>
        <dbReference type="RuleBase" id="RU364006"/>
    </source>
</evidence>
<dbReference type="InterPro" id="IPR016192">
    <property type="entry name" value="APOBEC/CMP_deaminase_Zn-bd"/>
</dbReference>
<evidence type="ECO:0000256" key="6">
    <source>
        <dbReference type="ARBA" id="ARBA00022723"/>
    </source>
</evidence>
<dbReference type="PROSITE" id="PS00903">
    <property type="entry name" value="CYT_DCMP_DEAMINASES_1"/>
    <property type="match status" value="1"/>
</dbReference>
<feature type="binding site" evidence="14">
    <location>
        <position position="97"/>
    </location>
    <ligand>
        <name>Zn(2+)</name>
        <dbReference type="ChEBI" id="CHEBI:29105"/>
        <note>catalytic</note>
    </ligand>
</feature>
<protein>
    <recommendedName>
        <fullName evidence="5 15">Cytidine deaminase</fullName>
        <ecNumber evidence="4 15">3.5.4.5</ecNumber>
    </recommendedName>
    <alternativeName>
        <fullName evidence="9 15">Cytidine aminohydrolase</fullName>
    </alternativeName>
</protein>
<proteinExistence type="inferred from homology"/>
<evidence type="ECO:0000256" key="5">
    <source>
        <dbReference type="ARBA" id="ARBA00018266"/>
    </source>
</evidence>
<reference evidence="17 18" key="1">
    <citation type="journal article" date="2015" name="Microbiome">
        <title>Genomic resolution of linkages in carbon, nitrogen, and sulfur cycling among widespread estuary sediment bacteria.</title>
        <authorList>
            <person name="Baker B.J."/>
            <person name="Lazar C.S."/>
            <person name="Teske A.P."/>
            <person name="Dick G.J."/>
        </authorList>
    </citation>
    <scope>NUCLEOTIDE SEQUENCE [LARGE SCALE GENOMIC DNA]</scope>
    <source>
        <strain evidence="17">DG_56</strain>
    </source>
</reference>
<dbReference type="Proteomes" id="UP000052020">
    <property type="component" value="Unassembled WGS sequence"/>
</dbReference>
<dbReference type="InterPro" id="IPR016193">
    <property type="entry name" value="Cytidine_deaminase-like"/>
</dbReference>
<dbReference type="NCBIfam" id="TIGR01354">
    <property type="entry name" value="cyt_deam_tetra"/>
    <property type="match status" value="1"/>
</dbReference>
<evidence type="ECO:0000256" key="1">
    <source>
        <dbReference type="ARBA" id="ARBA00001947"/>
    </source>
</evidence>
<feature type="active site" description="Proton donor" evidence="12">
    <location>
        <position position="63"/>
    </location>
</feature>
<dbReference type="GO" id="GO:0004126">
    <property type="term" value="F:cytidine deaminase activity"/>
    <property type="evidence" value="ECO:0007669"/>
    <property type="project" value="UniProtKB-UniRule"/>
</dbReference>
<dbReference type="GO" id="GO:0055086">
    <property type="term" value="P:nucleobase-containing small molecule metabolic process"/>
    <property type="evidence" value="ECO:0007669"/>
    <property type="project" value="UniProtKB-ARBA"/>
</dbReference>
<evidence type="ECO:0000256" key="2">
    <source>
        <dbReference type="ARBA" id="ARBA00003949"/>
    </source>
</evidence>
<dbReference type="CDD" id="cd01283">
    <property type="entry name" value="cytidine_deaminase"/>
    <property type="match status" value="1"/>
</dbReference>
<feature type="binding site" evidence="14">
    <location>
        <position position="61"/>
    </location>
    <ligand>
        <name>Zn(2+)</name>
        <dbReference type="ChEBI" id="CHEBI:29105"/>
        <note>catalytic</note>
    </ligand>
</feature>
<dbReference type="InterPro" id="IPR006262">
    <property type="entry name" value="Cyt_deam_tetra"/>
</dbReference>
<accession>A0A0S7XRH0</accession>
<dbReference type="GO" id="GO:0005829">
    <property type="term" value="C:cytosol"/>
    <property type="evidence" value="ECO:0007669"/>
    <property type="project" value="TreeGrafter"/>
</dbReference>
<comment type="similarity">
    <text evidence="3 15">Belongs to the cytidine and deoxycytidylate deaminase family.</text>
</comment>
<evidence type="ECO:0000256" key="3">
    <source>
        <dbReference type="ARBA" id="ARBA00006576"/>
    </source>
</evidence>
<dbReference type="NCBIfam" id="NF004064">
    <property type="entry name" value="PRK05578.1"/>
    <property type="match status" value="1"/>
</dbReference>
<dbReference type="AlphaFoldDB" id="A0A0S7XRH0"/>
<evidence type="ECO:0000256" key="7">
    <source>
        <dbReference type="ARBA" id="ARBA00022801"/>
    </source>
</evidence>
<dbReference type="GO" id="GO:0072527">
    <property type="term" value="P:pyrimidine-containing compound metabolic process"/>
    <property type="evidence" value="ECO:0007669"/>
    <property type="project" value="UniProtKB-ARBA"/>
</dbReference>
<evidence type="ECO:0000256" key="10">
    <source>
        <dbReference type="ARBA" id="ARBA00049252"/>
    </source>
</evidence>
<comment type="catalytic activity">
    <reaction evidence="10 15">
        <text>2'-deoxycytidine + H2O + H(+) = 2'-deoxyuridine + NH4(+)</text>
        <dbReference type="Rhea" id="RHEA:13433"/>
        <dbReference type="ChEBI" id="CHEBI:15377"/>
        <dbReference type="ChEBI" id="CHEBI:15378"/>
        <dbReference type="ChEBI" id="CHEBI:15698"/>
        <dbReference type="ChEBI" id="CHEBI:16450"/>
        <dbReference type="ChEBI" id="CHEBI:28938"/>
        <dbReference type="EC" id="3.5.4.5"/>
    </reaction>
</comment>
<dbReference type="GO" id="GO:0042802">
    <property type="term" value="F:identical protein binding"/>
    <property type="evidence" value="ECO:0007669"/>
    <property type="project" value="UniProtKB-ARBA"/>
</dbReference>
<evidence type="ECO:0000256" key="8">
    <source>
        <dbReference type="ARBA" id="ARBA00022833"/>
    </source>
</evidence>
<evidence type="ECO:0000256" key="4">
    <source>
        <dbReference type="ARBA" id="ARBA00012783"/>
    </source>
</evidence>
<dbReference type="PROSITE" id="PS51747">
    <property type="entry name" value="CYT_DCMP_DEAMINASES_2"/>
    <property type="match status" value="1"/>
</dbReference>
<organism evidence="17 18">
    <name type="scientific">candidate division KD3-62 bacterium DG_56</name>
    <dbReference type="NCBI Taxonomy" id="1704032"/>
    <lineage>
        <taxon>Bacteria</taxon>
        <taxon>candidate division KD3-62</taxon>
    </lineage>
</organism>
<evidence type="ECO:0000313" key="18">
    <source>
        <dbReference type="Proteomes" id="UP000052020"/>
    </source>
</evidence>